<feature type="coiled-coil region" evidence="1">
    <location>
        <begin position="738"/>
        <end position="768"/>
    </location>
</feature>
<proteinExistence type="predicted"/>
<keyword evidence="2" id="KW-0812">Transmembrane</keyword>
<dbReference type="InterPro" id="IPR015943">
    <property type="entry name" value="WD40/YVTN_repeat-like_dom_sf"/>
</dbReference>
<dbReference type="PANTHER" id="PTHR34220:SF7">
    <property type="entry name" value="SENSOR HISTIDINE KINASE YPDA"/>
    <property type="match status" value="1"/>
</dbReference>
<name>A0A2P8DDP8_9BACT</name>
<feature type="domain" description="Two component regulator three Y" evidence="4">
    <location>
        <begin position="652"/>
        <end position="709"/>
    </location>
</feature>
<keyword evidence="6" id="KW-1185">Reference proteome</keyword>
<dbReference type="InterPro" id="IPR050640">
    <property type="entry name" value="Bact_2-comp_sensor_kinase"/>
</dbReference>
<dbReference type="RefSeq" id="WP_181358364.1">
    <property type="nucleotide sequence ID" value="NZ_PYGD01000001.1"/>
</dbReference>
<dbReference type="SUPFAM" id="SSF55874">
    <property type="entry name" value="ATPase domain of HSP90 chaperone/DNA topoisomerase II/histidine kinase"/>
    <property type="match status" value="1"/>
</dbReference>
<dbReference type="InterPro" id="IPR036890">
    <property type="entry name" value="HATPase_C_sf"/>
</dbReference>
<dbReference type="PANTHER" id="PTHR34220">
    <property type="entry name" value="SENSOR HISTIDINE KINASE YPDA"/>
    <property type="match status" value="1"/>
</dbReference>
<dbReference type="Pfam" id="PF06580">
    <property type="entry name" value="His_kinase"/>
    <property type="match status" value="1"/>
</dbReference>
<dbReference type="SUPFAM" id="SSF63829">
    <property type="entry name" value="Calcium-dependent phosphotriesterase"/>
    <property type="match status" value="2"/>
</dbReference>
<feature type="transmembrane region" description="Helical" evidence="2">
    <location>
        <begin position="712"/>
        <end position="734"/>
    </location>
</feature>
<dbReference type="Pfam" id="PF07494">
    <property type="entry name" value="Reg_prop"/>
    <property type="match status" value="1"/>
</dbReference>
<evidence type="ECO:0000313" key="5">
    <source>
        <dbReference type="EMBL" id="PSK95315.1"/>
    </source>
</evidence>
<accession>A0A2P8DDP8</accession>
<evidence type="ECO:0000313" key="6">
    <source>
        <dbReference type="Proteomes" id="UP000240572"/>
    </source>
</evidence>
<dbReference type="InterPro" id="IPR010559">
    <property type="entry name" value="Sig_transdc_His_kin_internal"/>
</dbReference>
<evidence type="ECO:0000256" key="2">
    <source>
        <dbReference type="SAM" id="Phobius"/>
    </source>
</evidence>
<dbReference type="AlphaFoldDB" id="A0A2P8DDP8"/>
<sequence length="970" mass="109852">MFLRFVYVLLSLLFAGFSAAGQYPLLRHYTLQDGLPSNVIYDVYQDSKGFIWFCTDQGVSRFDGSEFRNFSIKDGLPDTEVFRIREDGAHRYWLISYNEKACYLKNGKVYTAANDALCRSVEQAGIHYDELFQARSGNYCLAGERIGELLDEPPYLRLWPRDVVRDGRVNYFRKHDAEYMVVQVDLVNLTTGKVYKVSKSLIPESYYDGRDLFLFQNTLQELLLEQWDIGRDTVSRRKVVTAPAVIHQMIRVDDDRLLCSTDSSLYDYHIPSGVFKRDTMFPRHIRANKMQLDKDGNFWLGTLNDGVYCRPVNGGRIVNEQSGLIKNKILSLELASDDGLLAGDDAGNISLIRKGKIAFRSGVRAGTANRILFIRELEPGHFIFGGDQGLYRSDWRQNAASLSLDLFSCKGGIWRPPFFYSGYIGGMSVLNTVTGVLNRIECGKITAIEMDAAGIIWQGRTSGLTYSKNNHQYVYGPDPVLNQNRVTCMALSPDGYVLVGTSSAGLFIVKDPRQLPLHLDRNSGLSSNNCKKMFTAGDGCIWLCSEDGLDRLRPVGNGRFSINHFPLYGPVSGNKINDLRERDGKLYLATDDGIVILDSRDTAATKPPRLYIEAINNRVFTEPEKNVIREFSYQERNVQVSYTGVCFTTVADLQYRYLLNGGTKDTLYTSERTINFSALSPGIYELYLWARSTGSNWTERPVRLAFRILPPFWMRGDFLAAVALAVLFTTILLYRARIRKIKRRAAALAQSRQQLAELEMKALRAQINPHFIFNALNAIQSYYSQNDELKANHYMTSFARFIRLTLTHSQSHWLALSEEIAMLRTYIELEQMRFKQLFTFEIVVGPGINPTEVAVPAMLIQPYVENAINHGLRYLSDRKGVLLVRFALLGDNLLCEVDDNGVGMKASAAGKPMQHNSLGMKINRERIDTICRMYDIRIVLNVTEKDAVQTGDHGTLISLLVPLRKNVQPC</sequence>
<dbReference type="EMBL" id="PYGD01000001">
    <property type="protein sequence ID" value="PSK95315.1"/>
    <property type="molecule type" value="Genomic_DNA"/>
</dbReference>
<keyword evidence="1" id="KW-0175">Coiled coil</keyword>
<dbReference type="Gene3D" id="2.130.10.10">
    <property type="entry name" value="YVTN repeat-like/Quinoprotein amine dehydrogenase"/>
    <property type="match status" value="3"/>
</dbReference>
<dbReference type="Proteomes" id="UP000240572">
    <property type="component" value="Unassembled WGS sequence"/>
</dbReference>
<organism evidence="5 6">
    <name type="scientific">Taibaiella chishuiensis</name>
    <dbReference type="NCBI Taxonomy" id="1434707"/>
    <lineage>
        <taxon>Bacteria</taxon>
        <taxon>Pseudomonadati</taxon>
        <taxon>Bacteroidota</taxon>
        <taxon>Chitinophagia</taxon>
        <taxon>Chitinophagales</taxon>
        <taxon>Chitinophagaceae</taxon>
        <taxon>Taibaiella</taxon>
    </lineage>
</organism>
<dbReference type="Gene3D" id="2.60.40.10">
    <property type="entry name" value="Immunoglobulins"/>
    <property type="match status" value="1"/>
</dbReference>
<feature type="domain" description="Signal transduction histidine kinase internal region" evidence="3">
    <location>
        <begin position="759"/>
        <end position="836"/>
    </location>
</feature>
<dbReference type="InterPro" id="IPR011110">
    <property type="entry name" value="Reg_prop"/>
</dbReference>
<dbReference type="InterPro" id="IPR011123">
    <property type="entry name" value="Y_Y_Y"/>
</dbReference>
<dbReference type="Pfam" id="PF07495">
    <property type="entry name" value="Y_Y_Y"/>
    <property type="match status" value="1"/>
</dbReference>
<comment type="caution">
    <text evidence="5">The sequence shown here is derived from an EMBL/GenBank/DDBJ whole genome shotgun (WGS) entry which is preliminary data.</text>
</comment>
<dbReference type="InterPro" id="IPR013783">
    <property type="entry name" value="Ig-like_fold"/>
</dbReference>
<dbReference type="GO" id="GO:0016020">
    <property type="term" value="C:membrane"/>
    <property type="evidence" value="ECO:0007669"/>
    <property type="project" value="InterPro"/>
</dbReference>
<dbReference type="Gene3D" id="3.30.565.10">
    <property type="entry name" value="Histidine kinase-like ATPase, C-terminal domain"/>
    <property type="match status" value="1"/>
</dbReference>
<evidence type="ECO:0000256" key="1">
    <source>
        <dbReference type="SAM" id="Coils"/>
    </source>
</evidence>
<dbReference type="GO" id="GO:0000155">
    <property type="term" value="F:phosphorelay sensor kinase activity"/>
    <property type="evidence" value="ECO:0007669"/>
    <property type="project" value="InterPro"/>
</dbReference>
<gene>
    <name evidence="5" type="ORF">B0I18_1011483</name>
</gene>
<protein>
    <submittedName>
        <fullName evidence="5">Two component regulator with propeller domain</fullName>
    </submittedName>
</protein>
<keyword evidence="2" id="KW-0472">Membrane</keyword>
<keyword evidence="2" id="KW-1133">Transmembrane helix</keyword>
<evidence type="ECO:0000259" key="4">
    <source>
        <dbReference type="Pfam" id="PF07495"/>
    </source>
</evidence>
<reference evidence="5 6" key="1">
    <citation type="submission" date="2018-03" db="EMBL/GenBank/DDBJ databases">
        <title>Genomic Encyclopedia of Type Strains, Phase III (KMG-III): the genomes of soil and plant-associated and newly described type strains.</title>
        <authorList>
            <person name="Whitman W."/>
        </authorList>
    </citation>
    <scope>NUCLEOTIDE SEQUENCE [LARGE SCALE GENOMIC DNA]</scope>
    <source>
        <strain evidence="5 6">CGMCC 1.12700</strain>
    </source>
</reference>
<evidence type="ECO:0000259" key="3">
    <source>
        <dbReference type="Pfam" id="PF06580"/>
    </source>
</evidence>